<dbReference type="InterPro" id="IPR015424">
    <property type="entry name" value="PyrdxlP-dep_Trfase"/>
</dbReference>
<dbReference type="GO" id="GO:0008483">
    <property type="term" value="F:transaminase activity"/>
    <property type="evidence" value="ECO:0007669"/>
    <property type="project" value="InterPro"/>
</dbReference>
<keyword evidence="3" id="KW-0732">Signal</keyword>
<evidence type="ECO:0000256" key="2">
    <source>
        <dbReference type="ARBA" id="ARBA00022898"/>
    </source>
</evidence>
<evidence type="ECO:0000256" key="1">
    <source>
        <dbReference type="ARBA" id="ARBA00008954"/>
    </source>
</evidence>
<dbReference type="InterPro" id="IPR005814">
    <property type="entry name" value="Aminotrans_3"/>
</dbReference>
<feature type="chain" id="PRO_5019480109" description="2,2-dialkylglycine decarboxylase" evidence="3">
    <location>
        <begin position="23"/>
        <end position="215"/>
    </location>
</feature>
<name>A0A427YRG0_9TREE</name>
<dbReference type="InterPro" id="IPR015421">
    <property type="entry name" value="PyrdxlP-dep_Trfase_major"/>
</dbReference>
<dbReference type="Gene3D" id="3.90.1150.10">
    <property type="entry name" value="Aspartate Aminotransferase, domain 1"/>
    <property type="match status" value="1"/>
</dbReference>
<protein>
    <recommendedName>
        <fullName evidence="6">2,2-dialkylglycine decarboxylase</fullName>
    </recommendedName>
</protein>
<comment type="similarity">
    <text evidence="1">Belongs to the class-III pyridoxal-phosphate-dependent aminotransferase family.</text>
</comment>
<dbReference type="GO" id="GO:0030170">
    <property type="term" value="F:pyridoxal phosphate binding"/>
    <property type="evidence" value="ECO:0007669"/>
    <property type="project" value="InterPro"/>
</dbReference>
<dbReference type="AlphaFoldDB" id="A0A427YRG0"/>
<organism evidence="4 5">
    <name type="scientific">Saitozyma podzolica</name>
    <dbReference type="NCBI Taxonomy" id="1890683"/>
    <lineage>
        <taxon>Eukaryota</taxon>
        <taxon>Fungi</taxon>
        <taxon>Dikarya</taxon>
        <taxon>Basidiomycota</taxon>
        <taxon>Agaricomycotina</taxon>
        <taxon>Tremellomycetes</taxon>
        <taxon>Tremellales</taxon>
        <taxon>Trimorphomycetaceae</taxon>
        <taxon>Saitozyma</taxon>
    </lineage>
</organism>
<keyword evidence="5" id="KW-1185">Reference proteome</keyword>
<dbReference type="STRING" id="1890683.A0A427YRG0"/>
<accession>A0A427YRG0</accession>
<evidence type="ECO:0000313" key="4">
    <source>
        <dbReference type="EMBL" id="RSH93708.1"/>
    </source>
</evidence>
<dbReference type="EMBL" id="RSCD01000003">
    <property type="protein sequence ID" value="RSH93708.1"/>
    <property type="molecule type" value="Genomic_DNA"/>
</dbReference>
<evidence type="ECO:0008006" key="6">
    <source>
        <dbReference type="Google" id="ProtNLM"/>
    </source>
</evidence>
<evidence type="ECO:0000256" key="3">
    <source>
        <dbReference type="SAM" id="SignalP"/>
    </source>
</evidence>
<comment type="caution">
    <text evidence="4">The sequence shown here is derived from an EMBL/GenBank/DDBJ whole genome shotgun (WGS) entry which is preliminary data.</text>
</comment>
<proteinExistence type="inferred from homology"/>
<gene>
    <name evidence="4" type="ORF">EHS25_006355</name>
</gene>
<sequence>MLFKIPTVTALTVLGGLAVTNAAPNLARGRTGDMFAFERDGVVPDILTLSKTLGAGLPVAAVVTSSEIERVTHERGYLFYTTHVSDPLCASVALKVLEIVQRDQLHLRARTIGKRVKDGLLSLQARYKCIGEVRGRGLLLGVEIVSQDSAGTAHHLGAAISDRCMELGLSMNIVRLADMGGVFRIAPPLIITEQEVDRALELMDEAFATTKGTTW</sequence>
<dbReference type="Pfam" id="PF00202">
    <property type="entry name" value="Aminotran_3"/>
    <property type="match status" value="1"/>
</dbReference>
<dbReference type="Proteomes" id="UP000279259">
    <property type="component" value="Unassembled WGS sequence"/>
</dbReference>
<dbReference type="GO" id="GO:0005739">
    <property type="term" value="C:mitochondrion"/>
    <property type="evidence" value="ECO:0007669"/>
    <property type="project" value="TreeGrafter"/>
</dbReference>
<keyword evidence="2" id="KW-0663">Pyridoxal phosphate</keyword>
<dbReference type="Gene3D" id="3.40.640.10">
    <property type="entry name" value="Type I PLP-dependent aspartate aminotransferase-like (Major domain)"/>
    <property type="match status" value="1"/>
</dbReference>
<dbReference type="InterPro" id="IPR015422">
    <property type="entry name" value="PyrdxlP-dep_Trfase_small"/>
</dbReference>
<dbReference type="SUPFAM" id="SSF53383">
    <property type="entry name" value="PLP-dependent transferases"/>
    <property type="match status" value="1"/>
</dbReference>
<dbReference type="OrthoDB" id="10261433at2759"/>
<reference evidence="4 5" key="1">
    <citation type="submission" date="2018-11" db="EMBL/GenBank/DDBJ databases">
        <title>Genome sequence of Saitozyma podzolica DSM 27192.</title>
        <authorList>
            <person name="Aliyu H."/>
            <person name="Gorte O."/>
            <person name="Ochsenreither K."/>
        </authorList>
    </citation>
    <scope>NUCLEOTIDE SEQUENCE [LARGE SCALE GENOMIC DNA]</scope>
    <source>
        <strain evidence="4 5">DSM 27192</strain>
    </source>
</reference>
<dbReference type="PANTHER" id="PTHR45688">
    <property type="match status" value="1"/>
</dbReference>
<evidence type="ECO:0000313" key="5">
    <source>
        <dbReference type="Proteomes" id="UP000279259"/>
    </source>
</evidence>
<dbReference type="PANTHER" id="PTHR45688:SF13">
    <property type="entry name" value="ALANINE--GLYOXYLATE AMINOTRANSFERASE 2-LIKE"/>
    <property type="match status" value="1"/>
</dbReference>
<feature type="signal peptide" evidence="3">
    <location>
        <begin position="1"/>
        <end position="22"/>
    </location>
</feature>